<feature type="region of interest" description="Disordered" evidence="2">
    <location>
        <begin position="1"/>
        <end position="27"/>
    </location>
</feature>
<evidence type="ECO:0000259" key="3">
    <source>
        <dbReference type="Pfam" id="PF12804"/>
    </source>
</evidence>
<dbReference type="InterPro" id="IPR029044">
    <property type="entry name" value="Nucleotide-diphossugar_trans"/>
</dbReference>
<feature type="domain" description="MobA-like NTP transferase" evidence="3">
    <location>
        <begin position="388"/>
        <end position="512"/>
    </location>
</feature>
<dbReference type="EMBL" id="JACTNG010000001">
    <property type="protein sequence ID" value="MBO1078054.1"/>
    <property type="molecule type" value="Genomic_DNA"/>
</dbReference>
<evidence type="ECO:0000313" key="5">
    <source>
        <dbReference type="Proteomes" id="UP001518989"/>
    </source>
</evidence>
<feature type="compositionally biased region" description="Gly residues" evidence="2">
    <location>
        <begin position="98"/>
        <end position="107"/>
    </location>
</feature>
<feature type="region of interest" description="Disordered" evidence="2">
    <location>
        <begin position="236"/>
        <end position="294"/>
    </location>
</feature>
<feature type="compositionally biased region" description="Gly residues" evidence="2">
    <location>
        <begin position="1"/>
        <end position="18"/>
    </location>
</feature>
<feature type="compositionally biased region" description="Low complexity" evidence="2">
    <location>
        <begin position="164"/>
        <end position="187"/>
    </location>
</feature>
<comment type="caution">
    <text evidence="4">The sequence shown here is derived from an EMBL/GenBank/DDBJ whole genome shotgun (WGS) entry which is preliminary data.</text>
</comment>
<evidence type="ECO:0000313" key="4">
    <source>
        <dbReference type="EMBL" id="MBO1078054.1"/>
    </source>
</evidence>
<feature type="compositionally biased region" description="Low complexity" evidence="2">
    <location>
        <begin position="284"/>
        <end position="294"/>
    </location>
</feature>
<keyword evidence="5" id="KW-1185">Reference proteome</keyword>
<dbReference type="InterPro" id="IPR025877">
    <property type="entry name" value="MobA-like_NTP_Trfase"/>
</dbReference>
<gene>
    <name evidence="4" type="ORF">IAI61_03355</name>
</gene>
<feature type="region of interest" description="Disordered" evidence="2">
    <location>
        <begin position="41"/>
        <end position="219"/>
    </location>
</feature>
<accession>A0ABS3KKQ8</accession>
<feature type="compositionally biased region" description="Basic residues" evidence="2">
    <location>
        <begin position="69"/>
        <end position="93"/>
    </location>
</feature>
<reference evidence="4 5" key="1">
    <citation type="submission" date="2020-09" db="EMBL/GenBank/DDBJ databases">
        <title>Roseomonas.</title>
        <authorList>
            <person name="Zhu W."/>
        </authorList>
    </citation>
    <scope>NUCLEOTIDE SEQUENCE [LARGE SCALE GENOMIC DNA]</scope>
    <source>
        <strain evidence="4 5">573</strain>
    </source>
</reference>
<name>A0ABS3KKQ8_9PROT</name>
<dbReference type="Gene3D" id="3.90.550.10">
    <property type="entry name" value="Spore Coat Polysaccharide Biosynthesis Protein SpsA, Chain A"/>
    <property type="match status" value="1"/>
</dbReference>
<feature type="compositionally biased region" description="Low complexity" evidence="2">
    <location>
        <begin position="351"/>
        <end position="361"/>
    </location>
</feature>
<dbReference type="SUPFAM" id="SSF53448">
    <property type="entry name" value="Nucleotide-diphospho-sugar transferases"/>
    <property type="match status" value="1"/>
</dbReference>
<evidence type="ECO:0000256" key="1">
    <source>
        <dbReference type="ARBA" id="ARBA00022842"/>
    </source>
</evidence>
<feature type="region of interest" description="Disordered" evidence="2">
    <location>
        <begin position="329"/>
        <end position="374"/>
    </location>
</feature>
<organism evidence="4 5">
    <name type="scientific">Roseomonas haemaphysalidis</name>
    <dbReference type="NCBI Taxonomy" id="2768162"/>
    <lineage>
        <taxon>Bacteria</taxon>
        <taxon>Pseudomonadati</taxon>
        <taxon>Pseudomonadota</taxon>
        <taxon>Alphaproteobacteria</taxon>
        <taxon>Acetobacterales</taxon>
        <taxon>Roseomonadaceae</taxon>
        <taxon>Roseomonas</taxon>
    </lineage>
</organism>
<keyword evidence="1" id="KW-0460">Magnesium</keyword>
<feature type="compositionally biased region" description="Low complexity" evidence="2">
    <location>
        <begin position="249"/>
        <end position="258"/>
    </location>
</feature>
<protein>
    <submittedName>
        <fullName evidence="4">Nucleotidyltransferase family protein</fullName>
    </submittedName>
</protein>
<dbReference type="Proteomes" id="UP001518989">
    <property type="component" value="Unassembled WGS sequence"/>
</dbReference>
<feature type="compositionally biased region" description="Low complexity" evidence="2">
    <location>
        <begin position="204"/>
        <end position="215"/>
    </location>
</feature>
<dbReference type="Pfam" id="PF12804">
    <property type="entry name" value="NTP_transf_3"/>
    <property type="match status" value="1"/>
</dbReference>
<proteinExistence type="predicted"/>
<sequence length="637" mass="64330">MGQPAGGGGARGRPGGDGSLYPAAGAADGGRLKLDRAVAPGAAHGAVRPAQPVLPPCRGRLLAGPARRPGGRAHQRATRPTGTHRRRRQRSRAFRPLGGRGRPGGLRGAARHGRGLVPGARPGACQRPVQPVDQRGNRAAGAGLRHAADADDAARPTLCRRASGTPGLPGRAGPAGLPRGHRAAAAGGDHRTGPARPAGRHRVAAAAARPAAAGGRAAGRDLQRGLVRQLGLRAADAGGSGCHGRRAEAPAAGAAGVVRGDRGTRRGLRGLPAQPERGDPRPVGPAAAAGLGQAAVAAEGRPDHHRPGTADGRAAGLCGWHAGPAAAAVHRRHAAARGASPGHPNHRDVLGAGRQPADAPAGRGGGRGSLQDLPDLWPEPCGVSGVTAVILAGSRAGAADPMAVAGGVSHKALLPVGGVPMLSRVVQALRASPGIGQVVVMIEAPARSLSGYAAPSGLLLREAAGSPSRSVAAALEEFGTPLLVTTADHALLTPAMVAHFMDNVPPGTDVAAGLARAETVLAAWPGTRRTWLRFRDGRFSGCNLFWMGGPGAAAVVRFWRRVEENRKVPLAMISLLGPLALLRFALGRLRLDAALGLLGRRAGGARLAAVELPFAEAAVDVDKPDDLALAEAVLARR</sequence>
<evidence type="ECO:0000256" key="2">
    <source>
        <dbReference type="SAM" id="MobiDB-lite"/>
    </source>
</evidence>